<evidence type="ECO:0000313" key="1">
    <source>
        <dbReference type="EMBL" id="NML18135.1"/>
    </source>
</evidence>
<sequence>MDLFETDVEMAQRHVAQAERLLQRQKVLVAALAGRGRDVETAQQTLAVFEAALDVMRRHLALEEVLAHGPAETGPSSAAP</sequence>
<name>A0A848FH21_9BURK</name>
<reference evidence="1 2" key="1">
    <citation type="submission" date="2020-04" db="EMBL/GenBank/DDBJ databases">
        <title>Azohydromonas sp. isolated from soil.</title>
        <authorList>
            <person name="Dahal R.H."/>
        </authorList>
    </citation>
    <scope>NUCLEOTIDE SEQUENCE [LARGE SCALE GENOMIC DNA]</scope>
    <source>
        <strain evidence="1 2">G-1-1-14</strain>
    </source>
</reference>
<dbReference type="EMBL" id="JABBFW010000027">
    <property type="protein sequence ID" value="NML18135.1"/>
    <property type="molecule type" value="Genomic_DNA"/>
</dbReference>
<dbReference type="AlphaFoldDB" id="A0A848FH21"/>
<proteinExistence type="predicted"/>
<dbReference type="RefSeq" id="WP_169163035.1">
    <property type="nucleotide sequence ID" value="NZ_JABBFW010000027.1"/>
</dbReference>
<evidence type="ECO:0000313" key="2">
    <source>
        <dbReference type="Proteomes" id="UP000574067"/>
    </source>
</evidence>
<gene>
    <name evidence="1" type="ORF">HHL10_24500</name>
</gene>
<keyword evidence="2" id="KW-1185">Reference proteome</keyword>
<comment type="caution">
    <text evidence="1">The sequence shown here is derived from an EMBL/GenBank/DDBJ whole genome shotgun (WGS) entry which is preliminary data.</text>
</comment>
<protein>
    <submittedName>
        <fullName evidence="1">Uncharacterized protein</fullName>
    </submittedName>
</protein>
<organism evidence="1 2">
    <name type="scientific">Azohydromonas caseinilytica</name>
    <dbReference type="NCBI Taxonomy" id="2728836"/>
    <lineage>
        <taxon>Bacteria</taxon>
        <taxon>Pseudomonadati</taxon>
        <taxon>Pseudomonadota</taxon>
        <taxon>Betaproteobacteria</taxon>
        <taxon>Burkholderiales</taxon>
        <taxon>Sphaerotilaceae</taxon>
        <taxon>Azohydromonas</taxon>
    </lineage>
</organism>
<dbReference type="Proteomes" id="UP000574067">
    <property type="component" value="Unassembled WGS sequence"/>
</dbReference>
<accession>A0A848FH21</accession>